<feature type="compositionally biased region" description="Polar residues" evidence="1">
    <location>
        <begin position="981"/>
        <end position="992"/>
    </location>
</feature>
<comment type="caution">
    <text evidence="4">The sequence shown here is derived from an EMBL/GenBank/DDBJ whole genome shotgun (WGS) entry which is preliminary data.</text>
</comment>
<organism evidence="4 5">
    <name type="scientific">Variovorax robiniae</name>
    <dbReference type="NCBI Taxonomy" id="1836199"/>
    <lineage>
        <taxon>Bacteria</taxon>
        <taxon>Pseudomonadati</taxon>
        <taxon>Pseudomonadota</taxon>
        <taxon>Betaproteobacteria</taxon>
        <taxon>Burkholderiales</taxon>
        <taxon>Comamonadaceae</taxon>
        <taxon>Variovorax</taxon>
    </lineage>
</organism>
<sequence>MKTSQSGARTTRRPSQKTRIAQLIQVVIGVSAGSLIWTSAHAQFGTPPPGAQNGSWMVGAPGGTGGTGGTPGDVVNSFVDTGTFGNTALGVVSVGGDGGTGSNGSDSSGNGGSGGNGGGAGAQFIGGAVTGTSASPTMLVTSTGGNGASPGTMEQELGTPGGPGGGGAGGNVSFEDYVAPGSQIIATQGWNGSAAGATAVLLQSTGGNGGAPSSGAQSVGSVDGAVGGAGGTAGGITATLGATTIASQGSGLVAVSQGGAGSDGTMGTGGLGKGAGGNGGSGGAGGSVTLNVQDGTVISAVGAPRAAAGAQIPIDQNGNVAQAASLVAGVLMQSLGGVGGNGGAASGAAAAAGAGGNAGAGGAVTLNPANGSMQVTTTGFSAPGVVLQSIGGSGGNGAQAGGAFSSHQGNGAKGGDGAPVYAAFSDKTGGNGLIATTGNDSAAVIAQSIGGGGGVGGSAQTGSAGVTFAIGGNGESGGDGNYVDLFNGQSSGAGYVIRTEGNNSSALVAQSIGGGGGAGGSAGSTSIGALAYVVGGRGGGGGSAGTPGSKGQVWVDAVNNGIVYTSGDHSKGLVAQAVGGGGGDGGSAASMTSSTQLDINVSLGGSGGGGGDGGNVQAVNNRQILTSGADAWGLLAQSVGGGGGNGGSSKADSWTLAAPGPVPNLSLAVSVGGSGKSGGTGGDVTAINNGVIMTSGAGAHGMLAQSIGGGGGNGGDSSALNESVGTGDSLNVTVNVGGQGGTGGSSGNVTATNAAGQLIWTIGDSARGIFAQSISGGGGSGGTAKTDSDFLKKAGADSTNFNITLGGTGGGGGDSTTVAVNNDGNVMTLGNTADAIFAQSVGGGGGLGGHASTEGAGGKNTANLTVGGSSGTPSNGGTVTVTNNGNVYTRGGNSAGIYAQSVGGGGGKAGTVTKGGDAQTTLSLKDFLADSSVAGYTATYAGGTIGWKKGVLDHLSMSDLGNFAGLYRAALAKNPPPANTEPDQQGASNGLNLGSGDKTPTGHVPDGSGGTVQVTNNGQILTNGPLSAGIWAQSVGGGGGEVGATHVAATTSGALTNHDTTANVGGTGFNSGDGGTVTVYQYGQVVTAGDASYGVLGQSLGGGGGHATTTDSVDASSTGMLDITMGGGGNVHGNGGAVNVQATNNGNAHVWTSGNDAIGIFAQSIGGGGGAMAVMHTTASADGNTQGSTLASGDSRIAGMTTNLSIGSTYVGPVGPNDPPSNLPQCNGYLVASCGSGGSVTVAADNISTSGRNAHGILAQSFGGSGGTLIGATPTSGTPFVNTATTWGTGGSIDVTVNNSISTTGAGAYGVLAQSVGAGGLLAGDLSATNLATGATAFPAWPHNGDPATKFLIGAGGDVTVNVGPNAVVSTTGANAHAIFAQSVGGGGGLVQTTGGTYMGTAGGAGKAGAVSVNIGANATVQASGAGSSAVFTNSEGQAGTSSNLYVTNSGNILGNTSAAAIVFSGNNNAGGNGSLDNHGTVSNAGGIAVQAIGTIGSNSGAFAAVNNQSGARITGDLQLGNQGWLNNDGVWTIGTSSTVGTVNNRSDGSLDLGSTMSSPQVASTSTLWGTLNSAGTILTTVDFTKQTSSNLIVSNGNANLTGGQFVVTVPADAGLQPSSVQVLAAGQINQTGNVTAIDSSNSSVTYQIGVQNDPIEGGSLTVTPNTQFAAVGTQRGYSANQQSLATHLDAGFTRNMTPEMARVYGRLSNLDDAHVQSSMDTLGNEAVQSVGVARLAASQDFVERMNSCPQFDGANGLQVREQDCLWSRAVATDANRDASANAVGYGTHSSKLQIGGQKAVGNDWFLGGSIGYDQASLSAPQTSVSGTGWTAALIAKKQLGDWIFSGAIDAGTGSYDSRRQVLLGDVPETASATFDATHVGLHARAARQIGMDGWYLKPYVDLHAVHLHTGAYSESGAGGLNLQVGAANGTAYTVSPMLEAGSVFGLGNGMTLRGFVSGGVAFSSQNAWTANASLQGSVPEAGTFRTTAELPNERFKLNVGMDLIATKNLDVRLEYSGEFAHGFRANGAMLKAAYAF</sequence>
<protein>
    <recommendedName>
        <fullName evidence="3">Autotransporter domain-containing protein</fullName>
    </recommendedName>
</protein>
<accession>A0ABU8X6E0</accession>
<feature type="region of interest" description="Disordered" evidence="1">
    <location>
        <begin position="974"/>
        <end position="1009"/>
    </location>
</feature>
<feature type="region of interest" description="Disordered" evidence="1">
    <location>
        <begin position="848"/>
        <end position="877"/>
    </location>
</feature>
<dbReference type="Proteomes" id="UP001367030">
    <property type="component" value="Unassembled WGS sequence"/>
</dbReference>
<feature type="region of interest" description="Disordered" evidence="1">
    <location>
        <begin position="133"/>
        <end position="173"/>
    </location>
</feature>
<evidence type="ECO:0000256" key="1">
    <source>
        <dbReference type="SAM" id="MobiDB-lite"/>
    </source>
</evidence>
<evidence type="ECO:0000259" key="3">
    <source>
        <dbReference type="PROSITE" id="PS51208"/>
    </source>
</evidence>
<dbReference type="PROSITE" id="PS51208">
    <property type="entry name" value="AUTOTRANSPORTER"/>
    <property type="match status" value="1"/>
</dbReference>
<feature type="region of interest" description="Disordered" evidence="1">
    <location>
        <begin position="96"/>
        <end position="118"/>
    </location>
</feature>
<dbReference type="SUPFAM" id="SSF103515">
    <property type="entry name" value="Autotransporter"/>
    <property type="match status" value="1"/>
</dbReference>
<dbReference type="SMART" id="SM00869">
    <property type="entry name" value="Autotransporter"/>
    <property type="match status" value="1"/>
</dbReference>
<gene>
    <name evidence="4" type="ORF">WKW79_11660</name>
</gene>
<feature type="compositionally biased region" description="Low complexity" evidence="1">
    <location>
        <begin position="865"/>
        <end position="877"/>
    </location>
</feature>
<feature type="domain" description="Autotransporter" evidence="3">
    <location>
        <begin position="1759"/>
        <end position="2037"/>
    </location>
</feature>
<feature type="compositionally biased region" description="Gly residues" evidence="1">
    <location>
        <begin position="159"/>
        <end position="170"/>
    </location>
</feature>
<keyword evidence="5" id="KW-1185">Reference proteome</keyword>
<dbReference type="InterPro" id="IPR005546">
    <property type="entry name" value="Autotransporte_beta"/>
</dbReference>
<name>A0ABU8X6E0_9BURK</name>
<feature type="transmembrane region" description="Helical" evidence="2">
    <location>
        <begin position="20"/>
        <end position="40"/>
    </location>
</feature>
<evidence type="ECO:0000313" key="5">
    <source>
        <dbReference type="Proteomes" id="UP001367030"/>
    </source>
</evidence>
<evidence type="ECO:0000313" key="4">
    <source>
        <dbReference type="EMBL" id="MEJ8855231.1"/>
    </source>
</evidence>
<keyword evidence="2" id="KW-1133">Transmembrane helix</keyword>
<proteinExistence type="predicted"/>
<feature type="compositionally biased region" description="Gly residues" evidence="1">
    <location>
        <begin position="109"/>
        <end position="118"/>
    </location>
</feature>
<feature type="compositionally biased region" description="Polar residues" evidence="1">
    <location>
        <begin position="133"/>
        <end position="143"/>
    </location>
</feature>
<keyword evidence="2" id="KW-0812">Transmembrane</keyword>
<dbReference type="InterPro" id="IPR036709">
    <property type="entry name" value="Autotransporte_beta_dom_sf"/>
</dbReference>
<evidence type="ECO:0000256" key="2">
    <source>
        <dbReference type="SAM" id="Phobius"/>
    </source>
</evidence>
<dbReference type="EMBL" id="JBBKZS010000004">
    <property type="protein sequence ID" value="MEJ8855231.1"/>
    <property type="molecule type" value="Genomic_DNA"/>
</dbReference>
<reference evidence="4 5" key="1">
    <citation type="submission" date="2024-03" db="EMBL/GenBank/DDBJ databases">
        <title>Novel species of the genus Variovorax.</title>
        <authorList>
            <person name="Liu Q."/>
            <person name="Xin Y.-H."/>
        </authorList>
    </citation>
    <scope>NUCLEOTIDE SEQUENCE [LARGE SCALE GENOMIC DNA]</scope>
    <source>
        <strain evidence="4 5">KACC 18901</strain>
    </source>
</reference>
<keyword evidence="2" id="KW-0472">Membrane</keyword>
<dbReference type="RefSeq" id="WP_340335317.1">
    <property type="nucleotide sequence ID" value="NZ_JBBKZS010000004.1"/>
</dbReference>